<sequence length="58" mass="6054">MPDGYADLLAGWPGPHPVKPGLGETLTFCAVHNILLALHNAAGARPRPPLKDNCQGIA</sequence>
<organism evidence="1 2">
    <name type="scientific">Mesorhizobium escarrei</name>
    <dbReference type="NCBI Taxonomy" id="666018"/>
    <lineage>
        <taxon>Bacteria</taxon>
        <taxon>Pseudomonadati</taxon>
        <taxon>Pseudomonadota</taxon>
        <taxon>Alphaproteobacteria</taxon>
        <taxon>Hyphomicrobiales</taxon>
        <taxon>Phyllobacteriaceae</taxon>
        <taxon>Mesorhizobium</taxon>
    </lineage>
</organism>
<dbReference type="EMBL" id="CAKXZT010000140">
    <property type="protein sequence ID" value="CAH2404702.1"/>
    <property type="molecule type" value="Genomic_DNA"/>
</dbReference>
<accession>A0ABM9E6H5</accession>
<gene>
    <name evidence="1" type="ORF">MES5069_440080</name>
</gene>
<keyword evidence="2" id="KW-1185">Reference proteome</keyword>
<dbReference type="Proteomes" id="UP001153050">
    <property type="component" value="Unassembled WGS sequence"/>
</dbReference>
<evidence type="ECO:0000313" key="2">
    <source>
        <dbReference type="Proteomes" id="UP001153050"/>
    </source>
</evidence>
<protein>
    <submittedName>
        <fullName evidence="1">Uncharacterized protein</fullName>
    </submittedName>
</protein>
<proteinExistence type="predicted"/>
<name>A0ABM9E6H5_9HYPH</name>
<comment type="caution">
    <text evidence="1">The sequence shown here is derived from an EMBL/GenBank/DDBJ whole genome shotgun (WGS) entry which is preliminary data.</text>
</comment>
<reference evidence="1 2" key="1">
    <citation type="submission" date="2022-03" db="EMBL/GenBank/DDBJ databases">
        <authorList>
            <person name="Brunel B."/>
        </authorList>
    </citation>
    <scope>NUCLEOTIDE SEQUENCE [LARGE SCALE GENOMIC DNA]</scope>
    <source>
        <strain evidence="1">STM5069sample</strain>
    </source>
</reference>
<evidence type="ECO:0000313" key="1">
    <source>
        <dbReference type="EMBL" id="CAH2404702.1"/>
    </source>
</evidence>